<geneLocation type="plasmid" evidence="1">
    <name>pH2332-107</name>
</geneLocation>
<evidence type="ECO:0000313" key="1">
    <source>
        <dbReference type="EMBL" id="AIF77538.1"/>
    </source>
</evidence>
<reference evidence="1" key="1">
    <citation type="journal article" date="2014" name="J. Antimicrob. Chemother.">
        <title>Nucleotide sequences of 16 transmissible plasmids identified in nine multidrug-resistant Escherichia coli isolates expressing an ESBL phenotype isolated from food-producing animals and healthy humans.</title>
        <authorList>
            <person name="Wang J."/>
            <person name="Stephan R."/>
            <person name="Power K."/>
            <person name="Yan Q."/>
            <person name="Hachler H."/>
            <person name="Fanning S."/>
        </authorList>
    </citation>
    <scope>NUCLEOTIDE SEQUENCE</scope>
    <source>
        <strain evidence="1">Human-2332</strain>
        <plasmid evidence="1">pH2332-107</plasmid>
    </source>
</reference>
<keyword evidence="1" id="KW-0614">Plasmid</keyword>
<dbReference type="AlphaFoldDB" id="A0A075M8Y2"/>
<organism evidence="1">
    <name type="scientific">Escherichia coli</name>
    <dbReference type="NCBI Taxonomy" id="562"/>
    <lineage>
        <taxon>Bacteria</taxon>
        <taxon>Pseudomonadati</taxon>
        <taxon>Pseudomonadota</taxon>
        <taxon>Gammaproteobacteria</taxon>
        <taxon>Enterobacterales</taxon>
        <taxon>Enterobacteriaceae</taxon>
        <taxon>Escherichia</taxon>
    </lineage>
</organism>
<proteinExistence type="predicted"/>
<protein>
    <submittedName>
        <fullName evidence="1">Uncharacterized protein</fullName>
    </submittedName>
</protein>
<dbReference type="EMBL" id="KJ484627">
    <property type="protein sequence ID" value="AIF77538.1"/>
    <property type="molecule type" value="Genomic_DNA"/>
</dbReference>
<name>A0A075M8Y2_ECOLX</name>
<accession>A0A075M8Y2</accession>
<sequence>MYSECFMVMRPSSGYANNLVRGAVAVNTEPDNMSILLDRTGCFCELFHINIHALK</sequence>